<dbReference type="EMBL" id="SMLW01000596">
    <property type="protein sequence ID" value="MTI26732.1"/>
    <property type="molecule type" value="Genomic_DNA"/>
</dbReference>
<dbReference type="Pfam" id="PF13187">
    <property type="entry name" value="Fer4_9"/>
    <property type="match status" value="1"/>
</dbReference>
<feature type="transmembrane region" description="Helical" evidence="7">
    <location>
        <begin position="193"/>
        <end position="212"/>
    </location>
</feature>
<keyword evidence="10" id="KW-1185">Reference proteome</keyword>
<evidence type="ECO:0000259" key="8">
    <source>
        <dbReference type="PROSITE" id="PS51379"/>
    </source>
</evidence>
<evidence type="ECO:0000256" key="3">
    <source>
        <dbReference type="ARBA" id="ARBA00022723"/>
    </source>
</evidence>
<feature type="transmembrane region" description="Helical" evidence="7">
    <location>
        <begin position="466"/>
        <end position="486"/>
    </location>
</feature>
<dbReference type="PROSITE" id="PS00198">
    <property type="entry name" value="4FE4S_FER_1"/>
    <property type="match status" value="1"/>
</dbReference>
<dbReference type="PROSITE" id="PS51379">
    <property type="entry name" value="4FE4S_FER_2"/>
    <property type="match status" value="2"/>
</dbReference>
<evidence type="ECO:0000256" key="4">
    <source>
        <dbReference type="ARBA" id="ARBA00022982"/>
    </source>
</evidence>
<evidence type="ECO:0000256" key="1">
    <source>
        <dbReference type="ARBA" id="ARBA00022448"/>
    </source>
</evidence>
<dbReference type="RefSeq" id="WP_155173742.1">
    <property type="nucleotide sequence ID" value="NZ_BAAAFL010000010.1"/>
</dbReference>
<feature type="transmembrane region" description="Helical" evidence="7">
    <location>
        <begin position="281"/>
        <end position="301"/>
    </location>
</feature>
<feature type="transmembrane region" description="Helical" evidence="7">
    <location>
        <begin position="313"/>
        <end position="332"/>
    </location>
</feature>
<accession>A0ABW9RRB3</accession>
<dbReference type="InterPro" id="IPR017896">
    <property type="entry name" value="4Fe4S_Fe-S-bd"/>
</dbReference>
<evidence type="ECO:0000313" key="9">
    <source>
        <dbReference type="EMBL" id="MTI26732.1"/>
    </source>
</evidence>
<dbReference type="PANTHER" id="PTHR30176:SF3">
    <property type="entry name" value="FERREDOXIN-TYPE PROTEIN NAPH"/>
    <property type="match status" value="1"/>
</dbReference>
<dbReference type="PANTHER" id="PTHR30176">
    <property type="entry name" value="FERREDOXIN-TYPE PROTEIN NAPH"/>
    <property type="match status" value="1"/>
</dbReference>
<gene>
    <name evidence="9" type="ORF">E1163_17390</name>
</gene>
<keyword evidence="5" id="KW-0408">Iron</keyword>
<keyword evidence="7" id="KW-0812">Transmembrane</keyword>
<evidence type="ECO:0000256" key="2">
    <source>
        <dbReference type="ARBA" id="ARBA00022485"/>
    </source>
</evidence>
<keyword evidence="7" id="KW-1133">Transmembrane helix</keyword>
<feature type="domain" description="4Fe-4S ferredoxin-type" evidence="8">
    <location>
        <begin position="513"/>
        <end position="541"/>
    </location>
</feature>
<dbReference type="SUPFAM" id="SSF54862">
    <property type="entry name" value="4Fe-4S ferredoxins"/>
    <property type="match status" value="1"/>
</dbReference>
<keyword evidence="4" id="KW-0249">Electron transport</keyword>
<keyword evidence="3" id="KW-0479">Metal-binding</keyword>
<feature type="domain" description="4Fe-4S ferredoxin-type" evidence="8">
    <location>
        <begin position="544"/>
        <end position="573"/>
    </location>
</feature>
<dbReference type="InterPro" id="IPR051684">
    <property type="entry name" value="Electron_Trans/Redox"/>
</dbReference>
<name>A0ABW9RRB3_9BACT</name>
<evidence type="ECO:0000256" key="6">
    <source>
        <dbReference type="ARBA" id="ARBA00023014"/>
    </source>
</evidence>
<sequence>MKLLQKAGMTLFIVASTLLISVLFLNRYKLTDAALSKAITDSTERKMVAMDLAPMMGKTYDFNVSFNGDIDKHLQSSNKKITSKFEITDQDIGNVLSQFSGQEIRYSTEKISDIFDDSEEGQFKAQKLKDYTSWMHEKEYADKAGLQEHLENTKSSINANIVNDKGYSDYKIKALKLALTRQSGFGPVSENSLLWLLLTIGLGVVGALMYIFPKLELLPGIKNDHVYHSPNSGRGWVGYIIGFLLIGFYVILYWYPEYMTTWMELVDPISMALNGNEASQWFFYGFLYTLAIGVMGIRMIIKYRHSKYQMIRTYSVIFFQIAFAFLIPEILIRLNRPSMDLKNIWPLNYTFFFDYNIENLTHSGSLGLGMLVWGIVLALIGVPVITYFYGKRWYCSWVCGCGGLAETLGDPYRQLSDKSLKAWKIERWMIHSVLVFVVVMTFGVLYTYFTGSSEIAGINTYNLRTVYGFVIGAAFAGVVGVGFYPFMGSRVWCRFGCPLAAYLGLVQRFKSRFRITTNGGQCISCGNCSTYCEMGIDVRWYAQRGQNIVRSSCVGCGICSSVCPRGVLKLENKDPKDRFGEAILIGNDSVKMNA</sequence>
<feature type="transmembrane region" description="Helical" evidence="7">
    <location>
        <begin position="370"/>
        <end position="389"/>
    </location>
</feature>
<evidence type="ECO:0000256" key="5">
    <source>
        <dbReference type="ARBA" id="ARBA00023004"/>
    </source>
</evidence>
<proteinExistence type="predicted"/>
<keyword evidence="6" id="KW-0411">Iron-sulfur</keyword>
<dbReference type="Pfam" id="PF12801">
    <property type="entry name" value="Fer4_5"/>
    <property type="match status" value="2"/>
</dbReference>
<dbReference type="Gene3D" id="3.30.70.20">
    <property type="match status" value="1"/>
</dbReference>
<organism evidence="9 10">
    <name type="scientific">Fulvivirga kasyanovii</name>
    <dbReference type="NCBI Taxonomy" id="396812"/>
    <lineage>
        <taxon>Bacteria</taxon>
        <taxon>Pseudomonadati</taxon>
        <taxon>Bacteroidota</taxon>
        <taxon>Cytophagia</taxon>
        <taxon>Cytophagales</taxon>
        <taxon>Fulvivirgaceae</taxon>
        <taxon>Fulvivirga</taxon>
    </lineage>
</organism>
<keyword evidence="2" id="KW-0004">4Fe-4S</keyword>
<dbReference type="InterPro" id="IPR017900">
    <property type="entry name" value="4Fe4S_Fe_S_CS"/>
</dbReference>
<evidence type="ECO:0000313" key="10">
    <source>
        <dbReference type="Proteomes" id="UP000798808"/>
    </source>
</evidence>
<keyword evidence="7" id="KW-0472">Membrane</keyword>
<keyword evidence="1" id="KW-0813">Transport</keyword>
<comment type="caution">
    <text evidence="9">The sequence shown here is derived from an EMBL/GenBank/DDBJ whole genome shotgun (WGS) entry which is preliminary data.</text>
</comment>
<feature type="transmembrane region" description="Helical" evidence="7">
    <location>
        <begin position="236"/>
        <end position="255"/>
    </location>
</feature>
<feature type="transmembrane region" description="Helical" evidence="7">
    <location>
        <begin position="428"/>
        <end position="446"/>
    </location>
</feature>
<dbReference type="Proteomes" id="UP000798808">
    <property type="component" value="Unassembled WGS sequence"/>
</dbReference>
<reference evidence="9 10" key="1">
    <citation type="submission" date="2019-02" db="EMBL/GenBank/DDBJ databases">
        <authorList>
            <person name="Goldberg S.R."/>
            <person name="Haltli B.A."/>
            <person name="Correa H."/>
            <person name="Russell K.G."/>
        </authorList>
    </citation>
    <scope>NUCLEOTIDE SEQUENCE [LARGE SCALE GENOMIC DNA]</scope>
    <source>
        <strain evidence="9 10">JCM 16186</strain>
    </source>
</reference>
<protein>
    <submittedName>
        <fullName evidence="9">4Fe-4S binding protein</fullName>
    </submittedName>
</protein>
<evidence type="ECO:0000256" key="7">
    <source>
        <dbReference type="SAM" id="Phobius"/>
    </source>
</evidence>